<sequence>MEQIAQQTQVLAKETLRKAKQEERPYSIILTNREIWVQPENSNLELDLQDASRRTQTIAIPDGVSVSILEQPDDGWFTLKKNSAPFIWTFTQSGLCDNLEIQFEDDNAIETMAFHPLTAGEILDEE</sequence>
<dbReference type="Proteomes" id="UP001597389">
    <property type="component" value="Unassembled WGS sequence"/>
</dbReference>
<evidence type="ECO:0008006" key="3">
    <source>
        <dbReference type="Google" id="ProtNLM"/>
    </source>
</evidence>
<gene>
    <name evidence="1" type="ORF">ACFSW8_09140</name>
</gene>
<evidence type="ECO:0000313" key="1">
    <source>
        <dbReference type="EMBL" id="MFD2159061.1"/>
    </source>
</evidence>
<name>A0ABW4ZBZ5_9BACT</name>
<proteinExistence type="predicted"/>
<protein>
    <recommendedName>
        <fullName evidence="3">Iron donor protein CyaY</fullName>
    </recommendedName>
</protein>
<evidence type="ECO:0000313" key="2">
    <source>
        <dbReference type="Proteomes" id="UP001597389"/>
    </source>
</evidence>
<comment type="caution">
    <text evidence="1">The sequence shown here is derived from an EMBL/GenBank/DDBJ whole genome shotgun (WGS) entry which is preliminary data.</text>
</comment>
<reference evidence="2" key="1">
    <citation type="journal article" date="2019" name="Int. J. Syst. Evol. Microbiol.">
        <title>The Global Catalogue of Microorganisms (GCM) 10K type strain sequencing project: providing services to taxonomists for standard genome sequencing and annotation.</title>
        <authorList>
            <consortium name="The Broad Institute Genomics Platform"/>
            <consortium name="The Broad Institute Genome Sequencing Center for Infectious Disease"/>
            <person name="Wu L."/>
            <person name="Ma J."/>
        </authorList>
    </citation>
    <scope>NUCLEOTIDE SEQUENCE [LARGE SCALE GENOMIC DNA]</scope>
    <source>
        <strain evidence="2">CCUG 57942</strain>
    </source>
</reference>
<organism evidence="1 2">
    <name type="scientific">Rubritalea tangerina</name>
    <dbReference type="NCBI Taxonomy" id="430798"/>
    <lineage>
        <taxon>Bacteria</taxon>
        <taxon>Pseudomonadati</taxon>
        <taxon>Verrucomicrobiota</taxon>
        <taxon>Verrucomicrobiia</taxon>
        <taxon>Verrucomicrobiales</taxon>
        <taxon>Rubritaleaceae</taxon>
        <taxon>Rubritalea</taxon>
    </lineage>
</organism>
<accession>A0ABW4ZBZ5</accession>
<dbReference type="RefSeq" id="WP_377178057.1">
    <property type="nucleotide sequence ID" value="NZ_JBHUJB010000036.1"/>
</dbReference>
<keyword evidence="2" id="KW-1185">Reference proteome</keyword>
<dbReference type="EMBL" id="JBHUJB010000036">
    <property type="protein sequence ID" value="MFD2159061.1"/>
    <property type="molecule type" value="Genomic_DNA"/>
</dbReference>